<feature type="signal peptide" evidence="1">
    <location>
        <begin position="1"/>
        <end position="23"/>
    </location>
</feature>
<proteinExistence type="predicted"/>
<dbReference type="Proteomes" id="UP001230268">
    <property type="component" value="Unassembled WGS sequence"/>
</dbReference>
<protein>
    <submittedName>
        <fullName evidence="2">Uncharacterized protein</fullName>
    </submittedName>
</protein>
<comment type="caution">
    <text evidence="2">The sequence shown here is derived from an EMBL/GenBank/DDBJ whole genome shotgun (WGS) entry which is preliminary data.</text>
</comment>
<reference evidence="2" key="1">
    <citation type="submission" date="2023-08" db="EMBL/GenBank/DDBJ databases">
        <title>Draft sequence of the Babesia gibsoni genome.</title>
        <authorList>
            <person name="Yamagishi J.Y."/>
            <person name="Xuan X.X."/>
        </authorList>
    </citation>
    <scope>NUCLEOTIDE SEQUENCE</scope>
    <source>
        <strain evidence="2">Azabu</strain>
    </source>
</reference>
<feature type="chain" id="PRO_5042173425" evidence="1">
    <location>
        <begin position="24"/>
        <end position="449"/>
    </location>
</feature>
<evidence type="ECO:0000256" key="1">
    <source>
        <dbReference type="SAM" id="SignalP"/>
    </source>
</evidence>
<keyword evidence="3" id="KW-1185">Reference proteome</keyword>
<dbReference type="AlphaFoldDB" id="A0AAD8PGM9"/>
<keyword evidence="1" id="KW-0732">Signal</keyword>
<organism evidence="2 3">
    <name type="scientific">Babesia gibsoni</name>
    <dbReference type="NCBI Taxonomy" id="33632"/>
    <lineage>
        <taxon>Eukaryota</taxon>
        <taxon>Sar</taxon>
        <taxon>Alveolata</taxon>
        <taxon>Apicomplexa</taxon>
        <taxon>Aconoidasida</taxon>
        <taxon>Piroplasmida</taxon>
        <taxon>Babesiidae</taxon>
        <taxon>Babesia</taxon>
    </lineage>
</organism>
<evidence type="ECO:0000313" key="3">
    <source>
        <dbReference type="Proteomes" id="UP001230268"/>
    </source>
</evidence>
<evidence type="ECO:0000313" key="2">
    <source>
        <dbReference type="EMBL" id="KAK1444845.1"/>
    </source>
</evidence>
<name>A0AAD8PGM9_BABGI</name>
<sequence>MNHTKLSSPILIIRLLFVALVLSKPLGVCKLPGFGEKDGGAASGKPGEPHRILLTRSADSLGDLRKICGYNEGSSYTFVGKRVSLTSEAIMESVMKMKDKIQDLNFVNVMKVLFTEVNFYRSLCRFLKEFTHEKKNIIPETNQLPNTGALPPTKFTSQAVLEEYGDSSGTEDDEYGVKTNVKVTKEPKKAVTKVEKKPEGSGIMAKIYAFGRKIKNMLPWNRGKNKEEEKAEITETTKVTEAEEVKEEKEVKEAEEVKEEKGVVDVEEVVDAKELNEAKEAEEAKGAEEVKEDVEEEKPSIFRRMYTWVTDKAKSAGKKVVELGVKMLIKVGLHTQVVNLLKRTHLSGFITSVEDVLDSTVKKQLQTDEICFDEKLERLNHFYLNNRGFDPKDTSETSFYTAIPPSIEPIKFIPTIKMSKCSTNKEYMIVSSAKTLIRGLGTLLLSVVT</sequence>
<gene>
    <name evidence="2" type="ORF">BgAZ_107510</name>
</gene>
<accession>A0AAD8PGM9</accession>
<dbReference type="EMBL" id="JAVEPI010000001">
    <property type="protein sequence ID" value="KAK1444845.1"/>
    <property type="molecule type" value="Genomic_DNA"/>
</dbReference>